<protein>
    <submittedName>
        <fullName evidence="3">Uncharacterized protein</fullName>
    </submittedName>
</protein>
<keyword evidence="4" id="KW-1185">Reference proteome</keyword>
<evidence type="ECO:0000313" key="2">
    <source>
        <dbReference type="EMBL" id="MBB6108223.1"/>
    </source>
</evidence>
<comment type="caution">
    <text evidence="3">The sequence shown here is derived from an EMBL/GenBank/DDBJ whole genome shotgun (WGS) entry which is preliminary data.</text>
</comment>
<name>A0A1N6T0E3_9SPHI</name>
<reference evidence="4 5" key="1">
    <citation type="submission" date="2020-08" db="EMBL/GenBank/DDBJ databases">
        <title>Genomic Encyclopedia of Type Strains, Phase IV (KMG-V): Genome sequencing to study the core and pangenomes of soil and plant-associated prokaryotes.</title>
        <authorList>
            <person name="Whitman W."/>
        </authorList>
    </citation>
    <scope>NUCLEOTIDE SEQUENCE [LARGE SCALE GENOMIC DNA]</scope>
    <source>
        <strain evidence="2 4">ANJLi2</strain>
        <strain evidence="3 5">MP601</strain>
    </source>
</reference>
<proteinExistence type="predicted"/>
<dbReference type="EMBL" id="JACHCA010000014">
    <property type="protein sequence ID" value="MBB6130365.1"/>
    <property type="molecule type" value="Genomic_DNA"/>
</dbReference>
<dbReference type="Proteomes" id="UP000541583">
    <property type="component" value="Unassembled WGS sequence"/>
</dbReference>
<sequence>MKNKVRRTVLMLLIAVILFSASMAIPALFHSKWKDLVQGAALGLTIAGIISIVTLIIDYLRETKKGA</sequence>
<feature type="transmembrane region" description="Helical" evidence="1">
    <location>
        <begin position="40"/>
        <end position="60"/>
    </location>
</feature>
<dbReference type="RefSeq" id="WP_076371631.1">
    <property type="nucleotide sequence ID" value="NZ_FTMG01000002.1"/>
</dbReference>
<keyword evidence="1" id="KW-0812">Transmembrane</keyword>
<gene>
    <name evidence="3" type="ORF">HDF22_004505</name>
    <name evidence="2" type="ORF">HDF23_000958</name>
</gene>
<accession>A0A1N6T0E3</accession>
<evidence type="ECO:0000313" key="3">
    <source>
        <dbReference type="EMBL" id="MBB6130365.1"/>
    </source>
</evidence>
<dbReference type="EMBL" id="JACHCB010000002">
    <property type="protein sequence ID" value="MBB6108223.1"/>
    <property type="molecule type" value="Genomic_DNA"/>
</dbReference>
<evidence type="ECO:0000313" key="4">
    <source>
        <dbReference type="Proteomes" id="UP000541583"/>
    </source>
</evidence>
<dbReference type="STRING" id="354630.SAMN05421821_102540"/>
<organism evidence="3 5">
    <name type="scientific">Mucilaginibacter lappiensis</name>
    <dbReference type="NCBI Taxonomy" id="354630"/>
    <lineage>
        <taxon>Bacteria</taxon>
        <taxon>Pseudomonadati</taxon>
        <taxon>Bacteroidota</taxon>
        <taxon>Sphingobacteriia</taxon>
        <taxon>Sphingobacteriales</taxon>
        <taxon>Sphingobacteriaceae</taxon>
        <taxon>Mucilaginibacter</taxon>
    </lineage>
</organism>
<dbReference type="Proteomes" id="UP000548326">
    <property type="component" value="Unassembled WGS sequence"/>
</dbReference>
<keyword evidence="1" id="KW-0472">Membrane</keyword>
<evidence type="ECO:0000256" key="1">
    <source>
        <dbReference type="SAM" id="Phobius"/>
    </source>
</evidence>
<dbReference type="OrthoDB" id="798582at2"/>
<dbReference type="AlphaFoldDB" id="A0A1N6T0E3"/>
<keyword evidence="1" id="KW-1133">Transmembrane helix</keyword>
<evidence type="ECO:0000313" key="5">
    <source>
        <dbReference type="Proteomes" id="UP000548326"/>
    </source>
</evidence>